<organism evidence="2 3">
    <name type="scientific">Devosia riboflavina</name>
    <dbReference type="NCBI Taxonomy" id="46914"/>
    <lineage>
        <taxon>Bacteria</taxon>
        <taxon>Pseudomonadati</taxon>
        <taxon>Pseudomonadota</taxon>
        <taxon>Alphaproteobacteria</taxon>
        <taxon>Hyphomicrobiales</taxon>
        <taxon>Devosiaceae</taxon>
        <taxon>Devosia</taxon>
    </lineage>
</organism>
<gene>
    <name evidence="2" type="ORF">JP75_07695</name>
</gene>
<name>A0A087M3H7_9HYPH</name>
<evidence type="ECO:0000313" key="2">
    <source>
        <dbReference type="EMBL" id="KFL31430.1"/>
    </source>
</evidence>
<feature type="region of interest" description="Disordered" evidence="1">
    <location>
        <begin position="46"/>
        <end position="175"/>
    </location>
</feature>
<comment type="caution">
    <text evidence="2">The sequence shown here is derived from an EMBL/GenBank/DDBJ whole genome shotgun (WGS) entry which is preliminary data.</text>
</comment>
<accession>A0A087M3H7</accession>
<keyword evidence="3" id="KW-1185">Reference proteome</keyword>
<dbReference type="OrthoDB" id="9813793at2"/>
<feature type="compositionally biased region" description="Low complexity" evidence="1">
    <location>
        <begin position="65"/>
        <end position="82"/>
    </location>
</feature>
<dbReference type="Proteomes" id="UP000028981">
    <property type="component" value="Unassembled WGS sequence"/>
</dbReference>
<dbReference type="RefSeq" id="WP_035081156.1">
    <property type="nucleotide sequence ID" value="NZ_JQGC01000006.1"/>
</dbReference>
<protein>
    <submittedName>
        <fullName evidence="2">Uncharacterized protein</fullName>
    </submittedName>
</protein>
<dbReference type="STRING" id="46914.JP75_07695"/>
<proteinExistence type="predicted"/>
<dbReference type="AlphaFoldDB" id="A0A087M3H7"/>
<evidence type="ECO:0000256" key="1">
    <source>
        <dbReference type="SAM" id="MobiDB-lite"/>
    </source>
</evidence>
<sequence length="364" mass="37483">MTLFPQHTQRDIRNLATASLSMIAYFYQCEVSDVLGTLITQPTSHAPAAAAPVPPADATAEDDALSSSADQSQAKAADDATSGSAMSEPSAPAGGPQEAEAVSRVGGDRAPSATSEGMDVTAGETAPNSPETAPSGEERETGSAAGESPVIRAAGDTGAQPAGGENVAPKKSRRTKNLDAALAGGTRTGGTTSSAVGSGALTDFDKAVLALHTADPQLTRREIAARLGKSVHYTSASVRKQKLPVMTGRAGDVVPEPPIDISKLQRAQPKKPGPIDGFTLKYRVQKIHEQHPNLTASLIAKQLGAKVSSVSTYLVQFRTAPGVEVTDESMAQAARVLPNGVAGEVEARMRSDAQARKARLGKTS</sequence>
<dbReference type="EMBL" id="JQGC01000006">
    <property type="protein sequence ID" value="KFL31430.1"/>
    <property type="molecule type" value="Genomic_DNA"/>
</dbReference>
<reference evidence="2 3" key="1">
    <citation type="submission" date="2014-08" db="EMBL/GenBank/DDBJ databases">
        <authorList>
            <person name="Hassan Y.I."/>
            <person name="Lepp D."/>
            <person name="Zhou T."/>
        </authorList>
    </citation>
    <scope>NUCLEOTIDE SEQUENCE [LARGE SCALE GENOMIC DNA]</scope>
    <source>
        <strain evidence="2 3">IFO13584</strain>
    </source>
</reference>
<evidence type="ECO:0000313" key="3">
    <source>
        <dbReference type="Proteomes" id="UP000028981"/>
    </source>
</evidence>